<dbReference type="InterPro" id="IPR035899">
    <property type="entry name" value="DBL_dom_sf"/>
</dbReference>
<gene>
    <name evidence="2" type="ORF">J1605_011597</name>
</gene>
<evidence type="ECO:0000313" key="3">
    <source>
        <dbReference type="Proteomes" id="UP001159641"/>
    </source>
</evidence>
<organism evidence="2 3">
    <name type="scientific">Eschrichtius robustus</name>
    <name type="common">California gray whale</name>
    <name type="synonym">Eschrichtius gibbosus</name>
    <dbReference type="NCBI Taxonomy" id="9764"/>
    <lineage>
        <taxon>Eukaryota</taxon>
        <taxon>Metazoa</taxon>
        <taxon>Chordata</taxon>
        <taxon>Craniata</taxon>
        <taxon>Vertebrata</taxon>
        <taxon>Euteleostomi</taxon>
        <taxon>Mammalia</taxon>
        <taxon>Eutheria</taxon>
        <taxon>Laurasiatheria</taxon>
        <taxon>Artiodactyla</taxon>
        <taxon>Whippomorpha</taxon>
        <taxon>Cetacea</taxon>
        <taxon>Mysticeti</taxon>
        <taxon>Eschrichtiidae</taxon>
        <taxon>Eschrichtius</taxon>
    </lineage>
</organism>
<dbReference type="SUPFAM" id="SSF48065">
    <property type="entry name" value="DBL homology domain (DH-domain)"/>
    <property type="match status" value="1"/>
</dbReference>
<dbReference type="EMBL" id="JAIQCJ010002160">
    <property type="protein sequence ID" value="KAJ8780333.1"/>
    <property type="molecule type" value="Genomic_DNA"/>
</dbReference>
<evidence type="ECO:0000256" key="1">
    <source>
        <dbReference type="SAM" id="MobiDB-lite"/>
    </source>
</evidence>
<feature type="region of interest" description="Disordered" evidence="1">
    <location>
        <begin position="80"/>
        <end position="106"/>
    </location>
</feature>
<proteinExistence type="predicted"/>
<dbReference type="Gene3D" id="1.20.900.10">
    <property type="entry name" value="Dbl homology (DH) domain"/>
    <property type="match status" value="1"/>
</dbReference>
<comment type="caution">
    <text evidence="2">The sequence shown here is derived from an EMBL/GenBank/DDBJ whole genome shotgun (WGS) entry which is preliminary data.</text>
</comment>
<protein>
    <submittedName>
        <fullName evidence="2">Uncharacterized protein</fullName>
    </submittedName>
</protein>
<dbReference type="AlphaFoldDB" id="A0AB34GJY6"/>
<accession>A0AB34GJY6</accession>
<name>A0AB34GJY6_ESCRO</name>
<evidence type="ECO:0000313" key="2">
    <source>
        <dbReference type="EMBL" id="KAJ8780333.1"/>
    </source>
</evidence>
<feature type="compositionally biased region" description="Basic and acidic residues" evidence="1">
    <location>
        <begin position="97"/>
        <end position="106"/>
    </location>
</feature>
<sequence length="106" mass="11812">MVTKSLRPPGQRDLSQIRKGICPVPLQPYRRKVDQLDVDSLFSNIESVRQISAKLLSLLEEATTDVEPAMQVIGSQKEKSLAGMQSFRVHKSPARTRPLEGDRSAP</sequence>
<keyword evidence="3" id="KW-1185">Reference proteome</keyword>
<reference evidence="2 3" key="1">
    <citation type="submission" date="2022-11" db="EMBL/GenBank/DDBJ databases">
        <title>Whole genome sequence of Eschrichtius robustus ER-17-0199.</title>
        <authorList>
            <person name="Bruniche-Olsen A."/>
            <person name="Black A.N."/>
            <person name="Fields C.J."/>
            <person name="Walden K."/>
            <person name="Dewoody J.A."/>
        </authorList>
    </citation>
    <scope>NUCLEOTIDE SEQUENCE [LARGE SCALE GENOMIC DNA]</scope>
    <source>
        <strain evidence="2">ER-17-0199</strain>
        <tissue evidence="2">Blubber</tissue>
    </source>
</reference>
<dbReference type="Proteomes" id="UP001159641">
    <property type="component" value="Unassembled WGS sequence"/>
</dbReference>